<geneLocation type="plasmid" evidence="1 2">
    <name>pSC2</name>
</geneLocation>
<accession>E3EK54</accession>
<evidence type="ECO:0000313" key="2">
    <source>
        <dbReference type="Proteomes" id="UP000006868"/>
    </source>
</evidence>
<sequence>MKAMSGKWEIDILDNNIVEYRDSKKWRTTYYEFRAIPAGILFNKDSRYYLDKIDVPETALRKAKSMIKKT</sequence>
<gene>
    <name evidence="1" type="ORF">PPSC2_26350</name>
</gene>
<dbReference type="Proteomes" id="UP000006868">
    <property type="component" value="Plasmid pSC2"/>
</dbReference>
<dbReference type="HOGENOM" id="CLU_2754143_0_0_9"/>
<protein>
    <submittedName>
        <fullName evidence="1">Uncharacterized protein</fullName>
    </submittedName>
</protein>
<dbReference type="KEGG" id="ppm:PPSC2_26350"/>
<dbReference type="EMBL" id="CP002214">
    <property type="protein sequence ID" value="ADO59763.1"/>
    <property type="molecule type" value="Genomic_DNA"/>
</dbReference>
<dbReference type="AlphaFoldDB" id="E3EK54"/>
<proteinExistence type="predicted"/>
<evidence type="ECO:0000313" key="1">
    <source>
        <dbReference type="EMBL" id="ADO59763.1"/>
    </source>
</evidence>
<dbReference type="RefSeq" id="WP_013386177.1">
    <property type="nucleotide sequence ID" value="NC_014628.2"/>
</dbReference>
<reference evidence="1 2" key="1">
    <citation type="journal article" date="2011" name="J. Bacteriol.">
        <title>Complete genome sequence of Paenibacillus polymyxa SC2, a strain of plant growth-promoting Rhizobacterium with broad-spectrum antimicrobial activity.</title>
        <authorList>
            <person name="Ma M."/>
            <person name="Wang C."/>
            <person name="Ding Y."/>
            <person name="Li L."/>
            <person name="Shen D."/>
            <person name="Jiang X."/>
            <person name="Guan D."/>
            <person name="Cao F."/>
            <person name="Chen H."/>
            <person name="Feng R."/>
            <person name="Wang X."/>
            <person name="Ge Y."/>
            <person name="Yao L."/>
            <person name="Bing X."/>
            <person name="Yang X."/>
            <person name="Li J."/>
            <person name="Du B."/>
        </authorList>
    </citation>
    <scope>NUCLEOTIDE SEQUENCE [LARGE SCALE GENOMIC DNA]</scope>
    <source>
        <strain evidence="1 2">SC2</strain>
        <plasmid evidence="2">pSC2</plasmid>
    </source>
</reference>
<organism evidence="1 2">
    <name type="scientific">Paenibacillus polymyxa (strain SC2)</name>
    <name type="common">Bacillus polymyxa</name>
    <dbReference type="NCBI Taxonomy" id="886882"/>
    <lineage>
        <taxon>Bacteria</taxon>
        <taxon>Bacillati</taxon>
        <taxon>Bacillota</taxon>
        <taxon>Bacilli</taxon>
        <taxon>Bacillales</taxon>
        <taxon>Paenibacillaceae</taxon>
        <taxon>Paenibacillus</taxon>
    </lineage>
</organism>
<name>E3EK54_PAEPS</name>
<keyword evidence="1" id="KW-0614">Plasmid</keyword>
<dbReference type="PATRIC" id="fig|886882.15.peg.5554"/>